<protein>
    <submittedName>
        <fullName evidence="2">Uncharacterized protein</fullName>
    </submittedName>
</protein>
<evidence type="ECO:0000256" key="1">
    <source>
        <dbReference type="SAM" id="SignalP"/>
    </source>
</evidence>
<proteinExistence type="predicted"/>
<name>A0ABR9SI49_9BURK</name>
<gene>
    <name evidence="2" type="ORF">IM725_15750</name>
</gene>
<sequence length="209" mass="21636">MRNIGVLAFAFFVGLIGFSSAASAQSGQVALGRATVEPAVDYTNGATLFLLTPDKAPFPSNANPHAVAPLYLVTYPATSTLSPSLLNCQPTNCDHVNVLPFPAPGYPNGGAACTQYGLPANGCALLLGHDHLVGIARTGGDFNVAWHVTLVVFTPQGISHGLANTRALTLNQVSAMVTNGDAFMVDTPITFNCSAVSAAVYQRGTPLSF</sequence>
<comment type="caution">
    <text evidence="2">The sequence shown here is derived from an EMBL/GenBank/DDBJ whole genome shotgun (WGS) entry which is preliminary data.</text>
</comment>
<dbReference type="EMBL" id="JADDOJ010000075">
    <property type="protein sequence ID" value="MBE7942030.1"/>
    <property type="molecule type" value="Genomic_DNA"/>
</dbReference>
<reference evidence="2 3" key="1">
    <citation type="submission" date="2020-10" db="EMBL/GenBank/DDBJ databases">
        <title>Draft genome of Ramlibacter aquaticus LMG 30558.</title>
        <authorList>
            <person name="Props R."/>
        </authorList>
    </citation>
    <scope>NUCLEOTIDE SEQUENCE [LARGE SCALE GENOMIC DNA]</scope>
    <source>
        <strain evidence="2 3">LMG 30558</strain>
    </source>
</reference>
<organism evidence="2 3">
    <name type="scientific">Ramlibacter aquaticus</name>
    <dbReference type="NCBI Taxonomy" id="2780094"/>
    <lineage>
        <taxon>Bacteria</taxon>
        <taxon>Pseudomonadati</taxon>
        <taxon>Pseudomonadota</taxon>
        <taxon>Betaproteobacteria</taxon>
        <taxon>Burkholderiales</taxon>
        <taxon>Comamonadaceae</taxon>
        <taxon>Ramlibacter</taxon>
    </lineage>
</organism>
<evidence type="ECO:0000313" key="2">
    <source>
        <dbReference type="EMBL" id="MBE7942030.1"/>
    </source>
</evidence>
<feature type="chain" id="PRO_5045322050" evidence="1">
    <location>
        <begin position="25"/>
        <end position="209"/>
    </location>
</feature>
<keyword evidence="3" id="KW-1185">Reference proteome</keyword>
<dbReference type="RefSeq" id="WP_193781586.1">
    <property type="nucleotide sequence ID" value="NZ_JADDOJ010000075.1"/>
</dbReference>
<feature type="signal peptide" evidence="1">
    <location>
        <begin position="1"/>
        <end position="24"/>
    </location>
</feature>
<evidence type="ECO:0000313" key="3">
    <source>
        <dbReference type="Proteomes" id="UP000715965"/>
    </source>
</evidence>
<keyword evidence="1" id="KW-0732">Signal</keyword>
<dbReference type="Proteomes" id="UP000715965">
    <property type="component" value="Unassembled WGS sequence"/>
</dbReference>
<accession>A0ABR9SI49</accession>